<organism evidence="1 2">
    <name type="scientific">Rhizobium terricola</name>
    <dbReference type="NCBI Taxonomy" id="2728849"/>
    <lineage>
        <taxon>Bacteria</taxon>
        <taxon>Pseudomonadati</taxon>
        <taxon>Pseudomonadota</taxon>
        <taxon>Alphaproteobacteria</taxon>
        <taxon>Hyphomicrobiales</taxon>
        <taxon>Rhizobiaceae</taxon>
        <taxon>Rhizobium/Agrobacterium group</taxon>
        <taxon>Rhizobium</taxon>
    </lineage>
</organism>
<accession>A0A7Y0AV39</accession>
<dbReference type="AlphaFoldDB" id="A0A7Y0AV39"/>
<dbReference type="Proteomes" id="UP000541470">
    <property type="component" value="Unassembled WGS sequence"/>
</dbReference>
<gene>
    <name evidence="1" type="ORF">HHL25_08025</name>
</gene>
<protein>
    <submittedName>
        <fullName evidence="1">Uncharacterized protein</fullName>
    </submittedName>
</protein>
<dbReference type="RefSeq" id="WP_169588871.1">
    <property type="nucleotide sequence ID" value="NZ_JABBGK010000001.1"/>
</dbReference>
<dbReference type="EMBL" id="JABBGK010000001">
    <property type="protein sequence ID" value="NML74066.1"/>
    <property type="molecule type" value="Genomic_DNA"/>
</dbReference>
<keyword evidence="2" id="KW-1185">Reference proteome</keyword>
<evidence type="ECO:0000313" key="1">
    <source>
        <dbReference type="EMBL" id="NML74066.1"/>
    </source>
</evidence>
<comment type="caution">
    <text evidence="1">The sequence shown here is derived from an EMBL/GenBank/DDBJ whole genome shotgun (WGS) entry which is preliminary data.</text>
</comment>
<name>A0A7Y0AV39_9HYPH</name>
<proteinExistence type="predicted"/>
<sequence length="46" mass="5162">MNLRNLTGIVYLPFPRVMGAGRDRLPQTAGVVLHGQVMQINRLNED</sequence>
<evidence type="ECO:0000313" key="2">
    <source>
        <dbReference type="Proteomes" id="UP000541470"/>
    </source>
</evidence>
<reference evidence="1 2" key="1">
    <citation type="submission" date="2020-04" db="EMBL/GenBank/DDBJ databases">
        <title>Rhizobium sp. S-51 isolated from soil.</title>
        <authorList>
            <person name="Dahal R.H."/>
        </authorList>
    </citation>
    <scope>NUCLEOTIDE SEQUENCE [LARGE SCALE GENOMIC DNA]</scope>
    <source>
        <strain evidence="1 2">S-51</strain>
    </source>
</reference>